<proteinExistence type="predicted"/>
<protein>
    <submittedName>
        <fullName evidence="1">Uncharacterized protein</fullName>
    </submittedName>
</protein>
<keyword evidence="2" id="KW-1185">Reference proteome</keyword>
<accession>A0A1Z4LRX3</accession>
<reference evidence="1 2" key="1">
    <citation type="submission" date="2017-06" db="EMBL/GenBank/DDBJ databases">
        <title>Genome sequencing of cyanobaciteial culture collection at National Institute for Environmental Studies (NIES).</title>
        <authorList>
            <person name="Hirose Y."/>
            <person name="Shimura Y."/>
            <person name="Fujisawa T."/>
            <person name="Nakamura Y."/>
            <person name="Kawachi M."/>
        </authorList>
    </citation>
    <scope>NUCLEOTIDE SEQUENCE [LARGE SCALE GENOMIC DNA]</scope>
    <source>
        <strain evidence="1 2">NIES-267</strain>
    </source>
</reference>
<sequence length="234" mass="25766">MYKRLLLILSLILAAMGMSVFFVWKQATQLPSWYTQSSSGENVISTAKPAKKLINSEQVLRKVSDNLTATSTGEVELDAEEVNSLIITSIGKQDKSQKFISAIKGTNTKIENGKISVGAVIETASIPVQDLSPQKETKIFKLIQGLPGKEKKLYIGIEGKPSIRNQELSFDDATRVSLGYFSFPIAELSQNIGIPQDSINKLISQELKKLPIKLESINVQGERVVIRGSRNSEQ</sequence>
<organism evidence="1 2">
    <name type="scientific">Calothrix parasitica NIES-267</name>
    <dbReference type="NCBI Taxonomy" id="1973488"/>
    <lineage>
        <taxon>Bacteria</taxon>
        <taxon>Bacillati</taxon>
        <taxon>Cyanobacteriota</taxon>
        <taxon>Cyanophyceae</taxon>
        <taxon>Nostocales</taxon>
        <taxon>Calotrichaceae</taxon>
        <taxon>Calothrix</taxon>
    </lineage>
</organism>
<name>A0A1Z4LRX3_9CYAN</name>
<dbReference type="Proteomes" id="UP000218418">
    <property type="component" value="Chromosome"/>
</dbReference>
<evidence type="ECO:0000313" key="2">
    <source>
        <dbReference type="Proteomes" id="UP000218418"/>
    </source>
</evidence>
<gene>
    <name evidence="1" type="ORF">NIES267_34830</name>
</gene>
<evidence type="ECO:0000313" key="1">
    <source>
        <dbReference type="EMBL" id="BAY83989.1"/>
    </source>
</evidence>
<dbReference type="AlphaFoldDB" id="A0A1Z4LRX3"/>
<dbReference type="EMBL" id="AP018227">
    <property type="protein sequence ID" value="BAY83989.1"/>
    <property type="molecule type" value="Genomic_DNA"/>
</dbReference>